<evidence type="ECO:0000313" key="3">
    <source>
        <dbReference type="EMBL" id="KRX00396.1"/>
    </source>
</evidence>
<feature type="compositionally biased region" description="Low complexity" evidence="2">
    <location>
        <begin position="44"/>
        <end position="58"/>
    </location>
</feature>
<evidence type="ECO:0000256" key="2">
    <source>
        <dbReference type="SAM" id="MobiDB-lite"/>
    </source>
</evidence>
<dbReference type="AlphaFoldDB" id="A0A0V0QDY1"/>
<proteinExistence type="predicted"/>
<dbReference type="EMBL" id="LDAU01000192">
    <property type="protein sequence ID" value="KRX00396.1"/>
    <property type="molecule type" value="Genomic_DNA"/>
</dbReference>
<accession>A0A0V0QDY1</accession>
<keyword evidence="4" id="KW-1185">Reference proteome</keyword>
<keyword evidence="1" id="KW-0175">Coiled coil</keyword>
<dbReference type="Proteomes" id="UP000054937">
    <property type="component" value="Unassembled WGS sequence"/>
</dbReference>
<name>A0A0V0QDY1_PSEPJ</name>
<sequence>MQKQNVIYGIGGNKKNQTSNQMQQAMGVPSSQSKRSNSLRQGHNSSQNSQQLSQSKLQRNISQTSFQSKQQDAKKSQHSQQTNKYPQKLTEIEEIDLKLQENLKKQEEILLLKNNLNNPNFNSQYKQQLIDQINQENIQKTNINNNSYNNYEKKSNPFEPQNQHLNQNKKDNDNKQFNFFYNHLQPDQNNLINNNNNQEKQKQELENNKELIDIFYQSKKKSLQLKNQFQQNAKYFKEKEAKKQREQNNKYNVQEQENDENQENEHNSYDFYYLFPLKQNKNNPKISIYLQKSQLISSSLYECEEDLIKQFQMVSKYIQYFEKSFQNLQIASQLEKIQEIYENESIQLTNQAPLNFNKILQILLQREKISITDLFRIWYFNNIYQQKMENFTNKIKQMPKELKEFDAKSNQFLSFLQAQKKQQEQNSNQNPNKLLQKFQEQNSLDNTQNNQKLTVQQINLNFNQTADKQFQITLKLNPKQLNQVISGGDEILMENFKEVMKKILSIYSIIQYKGNLIPSIFFADNVEEYLQNTLKNDI</sequence>
<feature type="compositionally biased region" description="Polar residues" evidence="2">
    <location>
        <begin position="14"/>
        <end position="43"/>
    </location>
</feature>
<feature type="compositionally biased region" description="Polar residues" evidence="2">
    <location>
        <begin position="59"/>
        <end position="70"/>
    </location>
</feature>
<evidence type="ECO:0000313" key="4">
    <source>
        <dbReference type="Proteomes" id="UP000054937"/>
    </source>
</evidence>
<feature type="region of interest" description="Disordered" evidence="2">
    <location>
        <begin position="1"/>
        <end position="87"/>
    </location>
</feature>
<feature type="region of interest" description="Disordered" evidence="2">
    <location>
        <begin position="153"/>
        <end position="174"/>
    </location>
</feature>
<organism evidence="3 4">
    <name type="scientific">Pseudocohnilembus persalinus</name>
    <name type="common">Ciliate</name>
    <dbReference type="NCBI Taxonomy" id="266149"/>
    <lineage>
        <taxon>Eukaryota</taxon>
        <taxon>Sar</taxon>
        <taxon>Alveolata</taxon>
        <taxon>Ciliophora</taxon>
        <taxon>Intramacronucleata</taxon>
        <taxon>Oligohymenophorea</taxon>
        <taxon>Scuticociliatia</taxon>
        <taxon>Philasterida</taxon>
        <taxon>Pseudocohnilembidae</taxon>
        <taxon>Pseudocohnilembus</taxon>
    </lineage>
</organism>
<comment type="caution">
    <text evidence="3">The sequence shown here is derived from an EMBL/GenBank/DDBJ whole genome shotgun (WGS) entry which is preliminary data.</text>
</comment>
<reference evidence="3 4" key="1">
    <citation type="journal article" date="2015" name="Sci. Rep.">
        <title>Genome of the facultative scuticociliatosis pathogen Pseudocohnilembus persalinus provides insight into its virulence through horizontal gene transfer.</title>
        <authorList>
            <person name="Xiong J."/>
            <person name="Wang G."/>
            <person name="Cheng J."/>
            <person name="Tian M."/>
            <person name="Pan X."/>
            <person name="Warren A."/>
            <person name="Jiang C."/>
            <person name="Yuan D."/>
            <person name="Miao W."/>
        </authorList>
    </citation>
    <scope>NUCLEOTIDE SEQUENCE [LARGE SCALE GENOMIC DNA]</scope>
    <source>
        <strain evidence="3">36N120E</strain>
    </source>
</reference>
<evidence type="ECO:0000256" key="1">
    <source>
        <dbReference type="SAM" id="Coils"/>
    </source>
</evidence>
<feature type="coiled-coil region" evidence="1">
    <location>
        <begin position="236"/>
        <end position="264"/>
    </location>
</feature>
<protein>
    <submittedName>
        <fullName evidence="3">Uncharacterized protein</fullName>
    </submittedName>
</protein>
<gene>
    <name evidence="3" type="ORF">PPERSA_03617</name>
</gene>
<dbReference type="InParanoid" id="A0A0V0QDY1"/>